<dbReference type="InterPro" id="IPR011051">
    <property type="entry name" value="RmlC_Cupin_sf"/>
</dbReference>
<dbReference type="OrthoDB" id="9800082at2"/>
<sequence>MRILRAADHKAMPWKNGGGVTREVALAPAEGAAFLWRLSLATIRESGPFSTFAGIDRTIVALRGNAVDLMVDGAPATRLTAAGEPFAFAGEAAVEARIGDGETTDLNIMTLRGHARHVMKRIAWSGDYSVTGEHSYTMVVLTGSVAVVEADGSHMLAADDVIADLLAGDELTLIGSGPSVAYLVGIDIP</sequence>
<dbReference type="CDD" id="cd20293">
    <property type="entry name" value="cupin_HutD_N"/>
    <property type="match status" value="1"/>
</dbReference>
<gene>
    <name evidence="1" type="ORF">DEM27_19710</name>
</gene>
<dbReference type="PANTHER" id="PTHR37943">
    <property type="entry name" value="PROTEIN VES"/>
    <property type="match status" value="1"/>
</dbReference>
<dbReference type="SUPFAM" id="SSF51182">
    <property type="entry name" value="RmlC-like cupins"/>
    <property type="match status" value="1"/>
</dbReference>
<protein>
    <submittedName>
        <fullName evidence="1">HutD-family protein</fullName>
    </submittedName>
</protein>
<reference evidence="1 2" key="1">
    <citation type="submission" date="2018-05" db="EMBL/GenBank/DDBJ databases">
        <title>The draft genome of strain NS-104.</title>
        <authorList>
            <person name="Hang P."/>
            <person name="Jiang J."/>
        </authorList>
    </citation>
    <scope>NUCLEOTIDE SEQUENCE [LARGE SCALE GENOMIC DNA]</scope>
    <source>
        <strain evidence="1 2">NS-104</strain>
    </source>
</reference>
<dbReference type="Proteomes" id="UP000245252">
    <property type="component" value="Unassembled WGS sequence"/>
</dbReference>
<accession>A0A2U2DN89</accession>
<dbReference type="Gene3D" id="2.60.120.10">
    <property type="entry name" value="Jelly Rolls"/>
    <property type="match status" value="1"/>
</dbReference>
<dbReference type="InterPro" id="IPR010282">
    <property type="entry name" value="Uncharacterised_HutD/Ves"/>
</dbReference>
<dbReference type="InterPro" id="IPR014710">
    <property type="entry name" value="RmlC-like_jellyroll"/>
</dbReference>
<evidence type="ECO:0000313" key="1">
    <source>
        <dbReference type="EMBL" id="PWE54740.1"/>
    </source>
</evidence>
<organism evidence="1 2">
    <name type="scientific">Metarhizobium album</name>
    <dbReference type="NCBI Taxonomy" id="2182425"/>
    <lineage>
        <taxon>Bacteria</taxon>
        <taxon>Pseudomonadati</taxon>
        <taxon>Pseudomonadota</taxon>
        <taxon>Alphaproteobacteria</taxon>
        <taxon>Hyphomicrobiales</taxon>
        <taxon>Rhizobiaceae</taxon>
        <taxon>Metarhizobium</taxon>
    </lineage>
</organism>
<dbReference type="Pfam" id="PF05962">
    <property type="entry name" value="HutD"/>
    <property type="match status" value="1"/>
</dbReference>
<evidence type="ECO:0000313" key="2">
    <source>
        <dbReference type="Proteomes" id="UP000245252"/>
    </source>
</evidence>
<comment type="caution">
    <text evidence="1">The sequence shown here is derived from an EMBL/GenBank/DDBJ whole genome shotgun (WGS) entry which is preliminary data.</text>
</comment>
<proteinExistence type="predicted"/>
<dbReference type="AlphaFoldDB" id="A0A2U2DN89"/>
<keyword evidence="2" id="KW-1185">Reference proteome</keyword>
<dbReference type="PANTHER" id="PTHR37943:SF1">
    <property type="entry name" value="PROTEIN VES"/>
    <property type="match status" value="1"/>
</dbReference>
<name>A0A2U2DN89_9HYPH</name>
<dbReference type="RefSeq" id="WP_109459960.1">
    <property type="nucleotide sequence ID" value="NZ_QFBC01000009.1"/>
</dbReference>
<dbReference type="EMBL" id="QFBC01000009">
    <property type="protein sequence ID" value="PWE54740.1"/>
    <property type="molecule type" value="Genomic_DNA"/>
</dbReference>